<feature type="domain" description="Histidine kinase" evidence="9">
    <location>
        <begin position="416"/>
        <end position="599"/>
    </location>
</feature>
<keyword evidence="8" id="KW-1133">Transmembrane helix</keyword>
<keyword evidence="7" id="KW-0902">Two-component regulatory system</keyword>
<dbReference type="GO" id="GO:0005524">
    <property type="term" value="F:ATP binding"/>
    <property type="evidence" value="ECO:0007669"/>
    <property type="project" value="UniProtKB-KW"/>
</dbReference>
<protein>
    <recommendedName>
        <fullName evidence="2">histidine kinase</fullName>
        <ecNumber evidence="2">2.7.13.3</ecNumber>
    </recommendedName>
</protein>
<evidence type="ECO:0000259" key="9">
    <source>
        <dbReference type="PROSITE" id="PS50109"/>
    </source>
</evidence>
<dbReference type="GO" id="GO:0004673">
    <property type="term" value="F:protein histidine kinase activity"/>
    <property type="evidence" value="ECO:0007669"/>
    <property type="project" value="UniProtKB-EC"/>
</dbReference>
<dbReference type="AlphaFoldDB" id="A0A1L9B5R8"/>
<dbReference type="PRINTS" id="PR00344">
    <property type="entry name" value="BCTRLSENSOR"/>
</dbReference>
<keyword evidence="8" id="KW-0472">Membrane</keyword>
<dbReference type="Pfam" id="PF08448">
    <property type="entry name" value="PAS_4"/>
    <property type="match status" value="1"/>
</dbReference>
<comment type="catalytic activity">
    <reaction evidence="1">
        <text>ATP + protein L-histidine = ADP + protein N-phospho-L-histidine.</text>
        <dbReference type="EC" id="2.7.13.3"/>
    </reaction>
</comment>
<gene>
    <name evidence="11" type="ORF">BON30_25675</name>
</gene>
<dbReference type="Gene3D" id="3.30.565.10">
    <property type="entry name" value="Histidine kinase-like ATPase, C-terminal domain"/>
    <property type="match status" value="1"/>
</dbReference>
<keyword evidence="6" id="KW-0067">ATP-binding</keyword>
<dbReference type="InterPro" id="IPR000700">
    <property type="entry name" value="PAS-assoc_C"/>
</dbReference>
<keyword evidence="8" id="KW-0812">Transmembrane</keyword>
<dbReference type="InterPro" id="IPR036890">
    <property type="entry name" value="HATPase_C_sf"/>
</dbReference>
<proteinExistence type="predicted"/>
<dbReference type="InterPro" id="IPR013656">
    <property type="entry name" value="PAS_4"/>
</dbReference>
<evidence type="ECO:0000256" key="5">
    <source>
        <dbReference type="ARBA" id="ARBA00022777"/>
    </source>
</evidence>
<evidence type="ECO:0000313" key="12">
    <source>
        <dbReference type="Proteomes" id="UP000182229"/>
    </source>
</evidence>
<dbReference type="Pfam" id="PF02518">
    <property type="entry name" value="HATPase_c"/>
    <property type="match status" value="1"/>
</dbReference>
<dbReference type="EMBL" id="MPIN01000007">
    <property type="protein sequence ID" value="OJH37592.1"/>
    <property type="molecule type" value="Genomic_DNA"/>
</dbReference>
<feature type="transmembrane region" description="Helical" evidence="8">
    <location>
        <begin position="47"/>
        <end position="65"/>
    </location>
</feature>
<dbReference type="InterPro" id="IPR003594">
    <property type="entry name" value="HATPase_dom"/>
</dbReference>
<dbReference type="InterPro" id="IPR005467">
    <property type="entry name" value="His_kinase_dom"/>
</dbReference>
<dbReference type="SUPFAM" id="SSF55874">
    <property type="entry name" value="ATPase domain of HSP90 chaperone/DNA topoisomerase II/histidine kinase"/>
    <property type="match status" value="1"/>
</dbReference>
<comment type="caution">
    <text evidence="11">The sequence shown here is derived from an EMBL/GenBank/DDBJ whole genome shotgun (WGS) entry which is preliminary data.</text>
</comment>
<name>A0A1L9B5R8_9BACT</name>
<dbReference type="PROSITE" id="PS50113">
    <property type="entry name" value="PAC"/>
    <property type="match status" value="1"/>
</dbReference>
<dbReference type="OrthoDB" id="5486225at2"/>
<dbReference type="PANTHER" id="PTHR43065:SF46">
    <property type="entry name" value="C4-DICARBOXYLATE TRANSPORT SENSOR PROTEIN DCTB"/>
    <property type="match status" value="1"/>
</dbReference>
<dbReference type="Gene3D" id="1.10.287.130">
    <property type="match status" value="1"/>
</dbReference>
<evidence type="ECO:0000313" key="11">
    <source>
        <dbReference type="EMBL" id="OJH37592.1"/>
    </source>
</evidence>
<evidence type="ECO:0000259" key="10">
    <source>
        <dbReference type="PROSITE" id="PS50113"/>
    </source>
</evidence>
<reference evidence="12" key="1">
    <citation type="submission" date="2016-11" db="EMBL/GenBank/DDBJ databases">
        <authorList>
            <person name="Shukria A."/>
            <person name="Stevens D.C."/>
        </authorList>
    </citation>
    <scope>NUCLEOTIDE SEQUENCE [LARGE SCALE GENOMIC DNA]</scope>
    <source>
        <strain evidence="12">Cbfe23</strain>
    </source>
</reference>
<dbReference type="GO" id="GO:0000160">
    <property type="term" value="P:phosphorelay signal transduction system"/>
    <property type="evidence" value="ECO:0007669"/>
    <property type="project" value="UniProtKB-KW"/>
</dbReference>
<evidence type="ECO:0000256" key="2">
    <source>
        <dbReference type="ARBA" id="ARBA00012438"/>
    </source>
</evidence>
<evidence type="ECO:0000256" key="8">
    <source>
        <dbReference type="SAM" id="Phobius"/>
    </source>
</evidence>
<evidence type="ECO:0000256" key="4">
    <source>
        <dbReference type="ARBA" id="ARBA00022741"/>
    </source>
</evidence>
<accession>A0A1L9B5R8</accession>
<sequence length="604" mass="67093">MFLTREQRHLPPEELGRFRVLVGTTLILLLVSMVNVVAGPLFSSAKWLVPFGLVMSAGWVSLLVLMRGRLSPRLPSLLACSLFTASFSVLTFLVTTPGETSPHESAPAAIALLPALAVYLVGVRTGLLFTVIFCVNVGLLHPLYLSGFGTHHPLFSELHPWVNGLIDITVLLLTWTLSALFSSARDAANAAVRDSERKLASLLESTDDIVCSLDARGRIVTINSAARRRFRDVYGREPRPGDSLAERASPEIRENWHKTLAQVRQGQPFRREVAYPLANNETLHMDMSLNPILDEHGQGVGVTLFGRDIRERKRAEARLDELHRGLMEASRRAGMAEMATGVLHNVGNALNSVNVSASLVSEQLRGSRLRMLSRAVDLMKEHVNDLPAFLSGDARGRQLPEYLDSITQHLSQEHATMHEEMQRLIRNMEHIKAVVTLQQEHARSRGQVEPISVVELIDDALRLHATSFERLGIHIQREYDELPQVLLDRHKLLQILVNLLTNARHALLESGREAKRLSLRVRKGDDERLRIEVSDNGVGIAPEHMQRMFEHGFTTKKDGHGFGLHASALAAQEMEGRLSCDSAGPGQGATFIIELPLRSREITG</sequence>
<dbReference type="PROSITE" id="PS50109">
    <property type="entry name" value="HIS_KIN"/>
    <property type="match status" value="1"/>
</dbReference>
<reference evidence="11 12" key="2">
    <citation type="submission" date="2016-12" db="EMBL/GenBank/DDBJ databases">
        <title>Draft Genome Sequence of Cystobacter ferrugineus Strain Cbfe23.</title>
        <authorList>
            <person name="Akbar S."/>
            <person name="Dowd S.E."/>
            <person name="Stevens D.C."/>
        </authorList>
    </citation>
    <scope>NUCLEOTIDE SEQUENCE [LARGE SCALE GENOMIC DNA]</scope>
    <source>
        <strain evidence="11 12">Cbfe23</strain>
    </source>
</reference>
<evidence type="ECO:0000256" key="7">
    <source>
        <dbReference type="ARBA" id="ARBA00023012"/>
    </source>
</evidence>
<dbReference type="NCBIfam" id="TIGR00229">
    <property type="entry name" value="sensory_box"/>
    <property type="match status" value="1"/>
</dbReference>
<dbReference type="Proteomes" id="UP000182229">
    <property type="component" value="Unassembled WGS sequence"/>
</dbReference>
<dbReference type="RefSeq" id="WP_071901060.1">
    <property type="nucleotide sequence ID" value="NZ_MPIN01000007.1"/>
</dbReference>
<dbReference type="InterPro" id="IPR004358">
    <property type="entry name" value="Sig_transdc_His_kin-like_C"/>
</dbReference>
<feature type="transmembrane region" description="Helical" evidence="8">
    <location>
        <begin position="20"/>
        <end position="41"/>
    </location>
</feature>
<dbReference type="SMART" id="SM00091">
    <property type="entry name" value="PAS"/>
    <property type="match status" value="1"/>
</dbReference>
<organism evidence="11 12">
    <name type="scientific">Cystobacter ferrugineus</name>
    <dbReference type="NCBI Taxonomy" id="83449"/>
    <lineage>
        <taxon>Bacteria</taxon>
        <taxon>Pseudomonadati</taxon>
        <taxon>Myxococcota</taxon>
        <taxon>Myxococcia</taxon>
        <taxon>Myxococcales</taxon>
        <taxon>Cystobacterineae</taxon>
        <taxon>Archangiaceae</taxon>
        <taxon>Cystobacter</taxon>
    </lineage>
</organism>
<evidence type="ECO:0000256" key="6">
    <source>
        <dbReference type="ARBA" id="ARBA00022840"/>
    </source>
</evidence>
<keyword evidence="12" id="KW-1185">Reference proteome</keyword>
<dbReference type="EC" id="2.7.13.3" evidence="2"/>
<dbReference type="InterPro" id="IPR000014">
    <property type="entry name" value="PAS"/>
</dbReference>
<dbReference type="STRING" id="83449.BON30_25675"/>
<dbReference type="PANTHER" id="PTHR43065">
    <property type="entry name" value="SENSOR HISTIDINE KINASE"/>
    <property type="match status" value="1"/>
</dbReference>
<dbReference type="SUPFAM" id="SSF55785">
    <property type="entry name" value="PYP-like sensor domain (PAS domain)"/>
    <property type="match status" value="1"/>
</dbReference>
<dbReference type="Gene3D" id="3.30.450.20">
    <property type="entry name" value="PAS domain"/>
    <property type="match status" value="1"/>
</dbReference>
<evidence type="ECO:0000256" key="3">
    <source>
        <dbReference type="ARBA" id="ARBA00022679"/>
    </source>
</evidence>
<feature type="domain" description="PAC" evidence="10">
    <location>
        <begin position="269"/>
        <end position="321"/>
    </location>
</feature>
<evidence type="ECO:0000256" key="1">
    <source>
        <dbReference type="ARBA" id="ARBA00000085"/>
    </source>
</evidence>
<feature type="transmembrane region" description="Helical" evidence="8">
    <location>
        <begin position="116"/>
        <end position="140"/>
    </location>
</feature>
<dbReference type="InterPro" id="IPR035965">
    <property type="entry name" value="PAS-like_dom_sf"/>
</dbReference>
<keyword evidence="4" id="KW-0547">Nucleotide-binding</keyword>
<keyword evidence="3" id="KW-0808">Transferase</keyword>
<dbReference type="SMART" id="SM00387">
    <property type="entry name" value="HATPase_c"/>
    <property type="match status" value="1"/>
</dbReference>
<keyword evidence="5" id="KW-0418">Kinase</keyword>
<dbReference type="CDD" id="cd00130">
    <property type="entry name" value="PAS"/>
    <property type="match status" value="1"/>
</dbReference>
<feature type="transmembrane region" description="Helical" evidence="8">
    <location>
        <begin position="77"/>
        <end position="96"/>
    </location>
</feature>